<feature type="transmembrane region" description="Helical" evidence="2">
    <location>
        <begin position="6"/>
        <end position="26"/>
    </location>
</feature>
<dbReference type="EMBL" id="HBUF01113956">
    <property type="protein sequence ID" value="CAG6640793.1"/>
    <property type="molecule type" value="Transcribed_RNA"/>
</dbReference>
<feature type="compositionally biased region" description="Low complexity" evidence="1">
    <location>
        <begin position="36"/>
        <end position="66"/>
    </location>
</feature>
<accession>A0A8D8QYE3</accession>
<feature type="region of interest" description="Disordered" evidence="1">
    <location>
        <begin position="36"/>
        <end position="68"/>
    </location>
</feature>
<protein>
    <submittedName>
        <fullName evidence="3">Uncharacterized protein</fullName>
    </submittedName>
</protein>
<sequence>MLLSVYYVIFLIKIFGFQHIYCSPLLTRRGFWSSSTDEATASPPTPPTTSRTTRTPITTTTIKPDPALTPPPQIAKYVGLEGLYNQFNDVNKNTMRNTVGTTFTIGTNTAAFGTNIANEWAKLTRSVMNSYMDSQSRFLDSLINANQAIEASSKQILNGTHHAIKNTLDHETHNWDLMTDMYTTGAKNAFNSEGGGSSSINIKTTIG</sequence>
<evidence type="ECO:0000256" key="2">
    <source>
        <dbReference type="SAM" id="Phobius"/>
    </source>
</evidence>
<dbReference type="AlphaFoldDB" id="A0A8D8QYE3"/>
<dbReference type="EMBL" id="HBUF01354615">
    <property type="protein sequence ID" value="CAG6716503.1"/>
    <property type="molecule type" value="Transcribed_RNA"/>
</dbReference>
<proteinExistence type="predicted"/>
<keyword evidence="2" id="KW-0812">Transmembrane</keyword>
<dbReference type="EMBL" id="HBUF01113955">
    <property type="protein sequence ID" value="CAG6640792.1"/>
    <property type="molecule type" value="Transcribed_RNA"/>
</dbReference>
<evidence type="ECO:0000313" key="3">
    <source>
        <dbReference type="EMBL" id="CAG6640793.1"/>
    </source>
</evidence>
<reference evidence="3" key="1">
    <citation type="submission" date="2021-05" db="EMBL/GenBank/DDBJ databases">
        <authorList>
            <person name="Alioto T."/>
            <person name="Alioto T."/>
            <person name="Gomez Garrido J."/>
        </authorList>
    </citation>
    <scope>NUCLEOTIDE SEQUENCE</scope>
</reference>
<evidence type="ECO:0000256" key="1">
    <source>
        <dbReference type="SAM" id="MobiDB-lite"/>
    </source>
</evidence>
<keyword evidence="2" id="KW-0472">Membrane</keyword>
<keyword evidence="2" id="KW-1133">Transmembrane helix</keyword>
<dbReference type="EMBL" id="HBUF01354614">
    <property type="protein sequence ID" value="CAG6716502.1"/>
    <property type="molecule type" value="Transcribed_RNA"/>
</dbReference>
<organism evidence="3">
    <name type="scientific">Cacopsylla melanoneura</name>
    <dbReference type="NCBI Taxonomy" id="428564"/>
    <lineage>
        <taxon>Eukaryota</taxon>
        <taxon>Metazoa</taxon>
        <taxon>Ecdysozoa</taxon>
        <taxon>Arthropoda</taxon>
        <taxon>Hexapoda</taxon>
        <taxon>Insecta</taxon>
        <taxon>Pterygota</taxon>
        <taxon>Neoptera</taxon>
        <taxon>Paraneoptera</taxon>
        <taxon>Hemiptera</taxon>
        <taxon>Sternorrhyncha</taxon>
        <taxon>Psylloidea</taxon>
        <taxon>Psyllidae</taxon>
        <taxon>Psyllinae</taxon>
        <taxon>Cacopsylla</taxon>
    </lineage>
</organism>
<name>A0A8D8QYE3_9HEMI</name>
<dbReference type="EMBL" id="HBUF01354616">
    <property type="protein sequence ID" value="CAG6716504.1"/>
    <property type="molecule type" value="Transcribed_RNA"/>
</dbReference>